<reference evidence="6 7" key="1">
    <citation type="submission" date="2024-10" db="EMBL/GenBank/DDBJ databases">
        <title>The Natural Products Discovery Center: Release of the First 8490 Sequenced Strains for Exploring Actinobacteria Biosynthetic Diversity.</title>
        <authorList>
            <person name="Kalkreuter E."/>
            <person name="Kautsar S.A."/>
            <person name="Yang D."/>
            <person name="Bader C.D."/>
            <person name="Teijaro C.N."/>
            <person name="Fluegel L."/>
            <person name="Davis C.M."/>
            <person name="Simpson J.R."/>
            <person name="Lauterbach L."/>
            <person name="Steele A.D."/>
            <person name="Gui C."/>
            <person name="Meng S."/>
            <person name="Li G."/>
            <person name="Viehrig K."/>
            <person name="Ye F."/>
            <person name="Su P."/>
            <person name="Kiefer A.F."/>
            <person name="Nichols A."/>
            <person name="Cepeda A.J."/>
            <person name="Yan W."/>
            <person name="Fan B."/>
            <person name="Jiang Y."/>
            <person name="Adhikari A."/>
            <person name="Zheng C.-J."/>
            <person name="Schuster L."/>
            <person name="Cowan T.M."/>
            <person name="Smanski M.J."/>
            <person name="Chevrette M.G."/>
            <person name="De Carvalho L.P.S."/>
            <person name="Shen B."/>
        </authorList>
    </citation>
    <scope>NUCLEOTIDE SEQUENCE [LARGE SCALE GENOMIC DNA]</scope>
    <source>
        <strain evidence="6 7">NPDC018013</strain>
    </source>
</reference>
<keyword evidence="7" id="KW-1185">Reference proteome</keyword>
<gene>
    <name evidence="6" type="ORF">ACH4GP_06940</name>
</gene>
<feature type="transmembrane region" description="Helical" evidence="5">
    <location>
        <begin position="171"/>
        <end position="187"/>
    </location>
</feature>
<evidence type="ECO:0000256" key="3">
    <source>
        <dbReference type="ARBA" id="ARBA00022989"/>
    </source>
</evidence>
<feature type="transmembrane region" description="Helical" evidence="5">
    <location>
        <begin position="145"/>
        <end position="165"/>
    </location>
</feature>
<evidence type="ECO:0000313" key="7">
    <source>
        <dbReference type="Proteomes" id="UP001610990"/>
    </source>
</evidence>
<feature type="transmembrane region" description="Helical" evidence="5">
    <location>
        <begin position="31"/>
        <end position="49"/>
    </location>
</feature>
<keyword evidence="2 5" id="KW-0812">Transmembrane</keyword>
<sequence length="232" mass="25801">MPRRSWPAALRTAGAATWTRIRAYVRRAPGTYIWLALLLLTSMVVRHLPPDVVDRFLQRRSTNIHNLVRSPGRVLLTSALWLDGGGWPYYALLYNVFHVPAERWLGTRRWLAVLLTAHIGATYLSEGVLALAIHTGAASRSAVNTLDVGVSYALAGIVAVLTYRIASPWRYLYLLGVLAFYAAPLLSGRTFTDVGHFASVLIGLACYPFVHDRPDEWSPIAPLHTRPPVRHA</sequence>
<dbReference type="EMBL" id="JBIRGH010000003">
    <property type="protein sequence ID" value="MFH8584115.1"/>
    <property type="molecule type" value="Genomic_DNA"/>
</dbReference>
<dbReference type="InterPro" id="IPR035952">
    <property type="entry name" value="Rhomboid-like_sf"/>
</dbReference>
<dbReference type="Proteomes" id="UP001610990">
    <property type="component" value="Unassembled WGS sequence"/>
</dbReference>
<accession>A0ABW7R7V2</accession>
<organism evidence="6 7">
    <name type="scientific">Streptomyces celluloflavus</name>
    <dbReference type="NCBI Taxonomy" id="58344"/>
    <lineage>
        <taxon>Bacteria</taxon>
        <taxon>Bacillati</taxon>
        <taxon>Actinomycetota</taxon>
        <taxon>Actinomycetes</taxon>
        <taxon>Kitasatosporales</taxon>
        <taxon>Streptomycetaceae</taxon>
        <taxon>Streptomyces</taxon>
    </lineage>
</organism>
<dbReference type="GeneID" id="97376596"/>
<keyword evidence="3 5" id="KW-1133">Transmembrane helix</keyword>
<evidence type="ECO:0000256" key="4">
    <source>
        <dbReference type="ARBA" id="ARBA00023136"/>
    </source>
</evidence>
<evidence type="ECO:0000256" key="5">
    <source>
        <dbReference type="SAM" id="Phobius"/>
    </source>
</evidence>
<evidence type="ECO:0000256" key="2">
    <source>
        <dbReference type="ARBA" id="ARBA00022692"/>
    </source>
</evidence>
<dbReference type="RefSeq" id="WP_052859473.1">
    <property type="nucleotide sequence ID" value="NZ_CP108413.1"/>
</dbReference>
<dbReference type="InterPro" id="IPR046862">
    <property type="entry name" value="Rhomboid_2"/>
</dbReference>
<evidence type="ECO:0000256" key="1">
    <source>
        <dbReference type="ARBA" id="ARBA00004141"/>
    </source>
</evidence>
<name>A0ABW7R7V2_9ACTN</name>
<proteinExistence type="predicted"/>
<feature type="transmembrane region" description="Helical" evidence="5">
    <location>
        <begin position="110"/>
        <end position="133"/>
    </location>
</feature>
<dbReference type="SUPFAM" id="SSF144091">
    <property type="entry name" value="Rhomboid-like"/>
    <property type="match status" value="1"/>
</dbReference>
<keyword evidence="4 5" id="KW-0472">Membrane</keyword>
<dbReference type="Pfam" id="PF20401">
    <property type="entry name" value="Rhomboid_2"/>
    <property type="match status" value="1"/>
</dbReference>
<protein>
    <submittedName>
        <fullName evidence="6">Rhomboid-like protein</fullName>
    </submittedName>
</protein>
<feature type="transmembrane region" description="Helical" evidence="5">
    <location>
        <begin position="70"/>
        <end position="90"/>
    </location>
</feature>
<comment type="caution">
    <text evidence="6">The sequence shown here is derived from an EMBL/GenBank/DDBJ whole genome shotgun (WGS) entry which is preliminary data.</text>
</comment>
<comment type="subcellular location">
    <subcellularLocation>
        <location evidence="1">Membrane</location>
        <topology evidence="1">Multi-pass membrane protein</topology>
    </subcellularLocation>
</comment>
<evidence type="ECO:0000313" key="6">
    <source>
        <dbReference type="EMBL" id="MFH8584115.1"/>
    </source>
</evidence>